<protein>
    <submittedName>
        <fullName evidence="2">Uncharacterized protein</fullName>
    </submittedName>
</protein>
<keyword evidence="3" id="KW-1185">Reference proteome</keyword>
<evidence type="ECO:0000313" key="2">
    <source>
        <dbReference type="EMBL" id="OJZ66835.1"/>
    </source>
</evidence>
<keyword evidence="1" id="KW-0732">Signal</keyword>
<dbReference type="AlphaFoldDB" id="A0A1Q4HH72"/>
<dbReference type="EMBL" id="MPNT01000040">
    <property type="protein sequence ID" value="OJZ66835.1"/>
    <property type="molecule type" value="Genomic_DNA"/>
</dbReference>
<accession>A0A1Q4HH72</accession>
<feature type="signal peptide" evidence="1">
    <location>
        <begin position="1"/>
        <end position="21"/>
    </location>
</feature>
<reference evidence="2 3" key="1">
    <citation type="submission" date="2016-11" db="EMBL/GenBank/DDBJ databases">
        <title>Genome sequences of unsequenced Mycobacteria.</title>
        <authorList>
            <person name="Greninger A.L."/>
            <person name="Fang F."/>
            <person name="Jerome K.R."/>
        </authorList>
    </citation>
    <scope>NUCLEOTIDE SEQUENCE [LARGE SCALE GENOMIC DNA]</scope>
    <source>
        <strain evidence="2 3">M11</strain>
    </source>
</reference>
<dbReference type="Proteomes" id="UP000186438">
    <property type="component" value="Unassembled WGS sequence"/>
</dbReference>
<gene>
    <name evidence="2" type="ORF">BRW65_26650</name>
</gene>
<comment type="caution">
    <text evidence="2">The sequence shown here is derived from an EMBL/GenBank/DDBJ whole genome shotgun (WGS) entry which is preliminary data.</text>
</comment>
<evidence type="ECO:0000256" key="1">
    <source>
        <dbReference type="SAM" id="SignalP"/>
    </source>
</evidence>
<name>A0A1Q4HH72_9MYCO</name>
<organism evidence="2 3">
    <name type="scientific">Mycobacterium paraffinicum</name>
    <dbReference type="NCBI Taxonomy" id="53378"/>
    <lineage>
        <taxon>Bacteria</taxon>
        <taxon>Bacillati</taxon>
        <taxon>Actinomycetota</taxon>
        <taxon>Actinomycetes</taxon>
        <taxon>Mycobacteriales</taxon>
        <taxon>Mycobacteriaceae</taxon>
        <taxon>Mycobacterium</taxon>
    </lineage>
</organism>
<evidence type="ECO:0000313" key="3">
    <source>
        <dbReference type="Proteomes" id="UP000186438"/>
    </source>
</evidence>
<feature type="chain" id="PRO_5010378791" evidence="1">
    <location>
        <begin position="22"/>
        <end position="180"/>
    </location>
</feature>
<proteinExistence type="predicted"/>
<sequence>MLIGLALAWPALVGLPLHATAAPDDIDALIDDSGPLPKQTRDLTALPDLLFTTPSGLLCKKTVVKVMHDVTCAGDLPGAPAGTRVVTLPTVYAQANGPARFLPTPPERFFGDTTGQAPVLLPAGHKIVFWAFSNTQSLVCGVPRSADLVCRLNAPKAIGADNSGPQTHGFVIAAPHSHVF</sequence>